<feature type="compositionally biased region" description="Acidic residues" evidence="1">
    <location>
        <begin position="754"/>
        <end position="769"/>
    </location>
</feature>
<dbReference type="InterPro" id="IPR028889">
    <property type="entry name" value="USP"/>
</dbReference>
<feature type="compositionally biased region" description="Polar residues" evidence="1">
    <location>
        <begin position="1020"/>
        <end position="1032"/>
    </location>
</feature>
<dbReference type="GO" id="GO:0005829">
    <property type="term" value="C:cytosol"/>
    <property type="evidence" value="ECO:0007669"/>
    <property type="project" value="TreeGrafter"/>
</dbReference>
<feature type="region of interest" description="Disordered" evidence="1">
    <location>
        <begin position="2962"/>
        <end position="2985"/>
    </location>
</feature>
<dbReference type="Gene3D" id="3.90.70.10">
    <property type="entry name" value="Cysteine proteinases"/>
    <property type="match status" value="1"/>
</dbReference>
<evidence type="ECO:0000313" key="6">
    <source>
        <dbReference type="Proteomes" id="UP000663852"/>
    </source>
</evidence>
<dbReference type="PROSITE" id="PS50235">
    <property type="entry name" value="USP_3"/>
    <property type="match status" value="1"/>
</dbReference>
<dbReference type="GO" id="GO:0004843">
    <property type="term" value="F:cysteine-type deubiquitinase activity"/>
    <property type="evidence" value="ECO:0007669"/>
    <property type="project" value="InterPro"/>
</dbReference>
<feature type="compositionally biased region" description="Low complexity" evidence="1">
    <location>
        <begin position="443"/>
        <end position="452"/>
    </location>
</feature>
<comment type="caution">
    <text evidence="3">The sequence shown here is derived from an EMBL/GenBank/DDBJ whole genome shotgun (WGS) entry which is preliminary data.</text>
</comment>
<dbReference type="PANTHER" id="PTHR24006:SF827">
    <property type="entry name" value="UBIQUITIN CARBOXYL-TERMINAL HYDROLASE 34"/>
    <property type="match status" value="1"/>
</dbReference>
<name>A0A813PMY2_ADIRI</name>
<dbReference type="EMBL" id="CAJNOJ010000006">
    <property type="protein sequence ID" value="CAF0757470.1"/>
    <property type="molecule type" value="Genomic_DNA"/>
</dbReference>
<accession>A0A813PMY2</accession>
<feature type="compositionally biased region" description="Acidic residues" evidence="1">
    <location>
        <begin position="1002"/>
        <end position="1017"/>
    </location>
</feature>
<dbReference type="SUPFAM" id="SSF54001">
    <property type="entry name" value="Cysteine proteinases"/>
    <property type="match status" value="1"/>
</dbReference>
<dbReference type="InterPro" id="IPR050164">
    <property type="entry name" value="Peptidase_C19"/>
</dbReference>
<evidence type="ECO:0000256" key="1">
    <source>
        <dbReference type="SAM" id="MobiDB-lite"/>
    </source>
</evidence>
<feature type="compositionally biased region" description="Low complexity" evidence="1">
    <location>
        <begin position="1047"/>
        <end position="1056"/>
    </location>
</feature>
<protein>
    <recommendedName>
        <fullName evidence="2">USP domain-containing protein</fullName>
    </recommendedName>
</protein>
<evidence type="ECO:0000313" key="4">
    <source>
        <dbReference type="EMBL" id="CAF0805352.1"/>
    </source>
</evidence>
<feature type="compositionally biased region" description="Polar residues" evidence="1">
    <location>
        <begin position="856"/>
        <end position="875"/>
    </location>
</feature>
<feature type="compositionally biased region" description="Polar residues" evidence="1">
    <location>
        <begin position="839"/>
        <end position="848"/>
    </location>
</feature>
<evidence type="ECO:0000259" key="2">
    <source>
        <dbReference type="PROSITE" id="PS50235"/>
    </source>
</evidence>
<feature type="compositionally biased region" description="Low complexity" evidence="1">
    <location>
        <begin position="2966"/>
        <end position="2979"/>
    </location>
</feature>
<dbReference type="PANTHER" id="PTHR24006">
    <property type="entry name" value="UBIQUITIN CARBOXYL-TERMINAL HYDROLASE"/>
    <property type="match status" value="1"/>
</dbReference>
<reference evidence="3" key="1">
    <citation type="submission" date="2021-02" db="EMBL/GenBank/DDBJ databases">
        <authorList>
            <person name="Nowell W R."/>
        </authorList>
    </citation>
    <scope>NUCLEOTIDE SEQUENCE</scope>
</reference>
<evidence type="ECO:0000313" key="5">
    <source>
        <dbReference type="Proteomes" id="UP000663828"/>
    </source>
</evidence>
<feature type="compositionally biased region" description="Basic and acidic residues" evidence="1">
    <location>
        <begin position="927"/>
        <end position="957"/>
    </location>
</feature>
<evidence type="ECO:0000313" key="3">
    <source>
        <dbReference type="EMBL" id="CAF0757470.1"/>
    </source>
</evidence>
<feature type="compositionally biased region" description="Low complexity" evidence="1">
    <location>
        <begin position="2585"/>
        <end position="2598"/>
    </location>
</feature>
<feature type="region of interest" description="Disordered" evidence="1">
    <location>
        <begin position="2567"/>
        <end position="2598"/>
    </location>
</feature>
<dbReference type="GO" id="GO:0005634">
    <property type="term" value="C:nucleus"/>
    <property type="evidence" value="ECO:0007669"/>
    <property type="project" value="TreeGrafter"/>
</dbReference>
<dbReference type="Proteomes" id="UP000663828">
    <property type="component" value="Unassembled WGS sequence"/>
</dbReference>
<sequence>MQPPCALCSTLVPILEKYSSLELIEAIDLQKEDICTFVLFVTNWPQNRCACLCRDAITIERFSSLVEWLLLYIINLLQTFITTDNPSDDDFLNQSNESDSSTQICSILTTTDQEQQRQYRQWSLEEKERLLLCVARCFTLNLPIYTTAHRNPSLAHHVAYYQMQHASADFKTFLSSYCHLNLSSNNASGNNDSHHVSLYLYRHICSFCENRGLIVIRQVFDSAKNTRMLPLSIAHTLFLILTNLRQHLNIGKSLGEGTEMTYMLNFCPYQLDIIKNFLLPIRPHAIRYMCLLSDNELRLCGQKNTNDLLYASLKDLFLTTTFRQRSTSSNSVLSPYNTKHHHTVHFQRYHFDRLMLTLALKYLTCSTLTIRLTGLSHITNQIQQCLDYTQYRRHQSMAAAAAAAAAASCCSHNNTTTQEILTVSESDGEDEAAAAQKVTNDTSSSSSSASSADETDEYPTANHHERKLCNWIIENKIIHYLFGPNLHTELLKQCLTILIFLASNNRLTVEHIDLIWSCVSLTHCSRHILDLLMNLGQKNLNITLLNHLLQLIGRSDRSQYTESTLTLISILTKSYWSQLIRSSNTMIQNKKQQELVLKQKFQRNSLNMQNILRQQKTLKRQPSSPLKRIDRNKNVAMIRQRGRLQHKNTPHLIRQTSPSSPLPMSRPISGKKPAAQQQPSEKIGAADEDSAEEVIIVESPQQPLTEQNVSKLMANKCKELTSQNLLKSSPTSAYILCAEKKNDDSTNANVATDEWSDDEDDEDDDENNDEPMRNASVVARGSAPFIRRAEPTSSNDDDDDDESENEARIIPREVLMQHRSRFQRGAPANQDESDEDETVTNVHSNMSQMYKPEDLSTPTKRPTTGSGFIINSSKNIVLPDDQMDIDDDDDDDDPNEISDEDLRGMVIPSVVQSSLKQQMNQKSKQQQHIEKDVRQHPDDGGNRNDHEMDTSKKRYSEKVCSPESAEDASQAGSLPSEMETEIYDCREAMRPKKKRTRHNTDEGDDDDDDDEEEEECDFGSSASDVLSETGSVKNMDDFDDMSESEQQHQQQQQQQQTTCARRMRINHPLSDMVSSTASDQQTRKRLESEQNLGSQTSSSSSSSSSAESTNDSSTTGHVGAMDDDEINISNLSSPGQTLLWDLLQDQTTANTLHLPDTLLNETERLFSQVLSSIEDKRILLHFIRACLDNLKKSSSSLISLRLLPKLFLIFQQHQPRANTNIFLVFEEKYHVLSAFFNDLEQLTKRVQANPSFVSIHNEITVRFQFLSFIFSISASPKEFNLTQNQADKLWDCLTIMTGTTGTNREELYNWLLSQLKNRDGGHALSLETFKHLLTEKLLIQKPEHVCCQQLSLIQEILQQSRSNWVHVLQQQQTSPTTCLTQQCHDFQTFEFLILNYVSDVAMRALDQNVSTLAAQTLNSYQIQNEDGSLDREEPFIARCMNCLNECISTVHDLSSLRTINRISVLLRTHLELFTRRYSYVMRLYQYIAQTNNNSNSNPLFSPASLKSHIKQIALTDERDANLIKLICNAPMASGGTEKYILKMNPNDLIGDLRAELTRWYCTLKPPMTNVLAQTLLTTEKNEVPVSNPISSSTSPTTSSFDLLHMSALPSIRVLANGQELDRDIDDKTLNECNIKENQTILVNASTRNRTKDLYTIDERLLKNYIPQKMPMMLLLKYIDQFFSILAQLQIFIEASTEHSEARLAVSRLWEILLLIPTHTGIFQNLSQLNEFNDNENNSEQWAACLQGSDPFRFTYSLQIIDMLIRRMPTYKDMFVRKGGLKYLYDLFILKSFFTGPVDRSWCAGLPEALLYTLKILCSCLLKIPTLSVQSSTPQQVPPPPPASAPPVTFSAAIDEQHSPRTPINTRKKARRETTTPALLAALSSSDLTTMDIPSSTPTIQQQSHFHICESHWENVALIDKDVLLDTLVDIQLSIVTKSTRLCCPVVLLQFANRTDLLHTSMVLFITLCHSYDDVRTKFIEHPKLSFWLKTLLLDAYDSLLKREALFNIYRLSMVASNNISNNSSGTSDELSLQPITDFPPPPPIPTQRSCPIDEEKAAQTLTISTLIEPSNDPPAERICLVPILTNLLELIPYALKFTSSSSSQSNLESSNSSLSSISLQPLHIPPTLITKCDNHSLFLNQSSHEYFHLLTSIIDRMHYDEIKQIKLNRTKLCNQMNSNPILFDHELIEILINFIHEHVPYETQRDKLIEDEVLYGLLCLLTSIIKQYNNSSLKQINVNDNPHYKQLTFHLIDRVFKYLFELPTSENRCVPKCKSLLTRAKSYEFLNELIKINRENFVELQKKLLQQHNSIDRQQPYIWDYWPRDDGRFYSGYVGLTNLGATCYAATSIQHLYMIPELRTAILNASKTGKHDLILYELKRMFAYLLESERRSYNPKSFCKVYTMDGLQSLNTGDQKDMTEFFTDLITKLEEMSDDLKQLVRELFCGILTNIVISFDCPHISRKLEEFYTVRCQVADMKDVHESLAELTVKDTLEGDNMYTCSKCSKKVRAEKRVCFRKLPKILCLNTMRYTFNMVTMQREKVNTLFQFPMQLDMSGYMETNLIDKNKQMGDDNHEYDDDKDNENSNRNTPSSPSTSNESHLFELIGVTVHTGTAEGGHYYSFIRERVKRPLDNNLLVNSDSLLDNSSQSQQHRWYLFNDAEVKQFDPSQIANECFGGEITSKGYDQGSDRFLDFQFEKTHSAYMLFYERIDTPLLSTVTTASNLPTLQLKDPIPYIIPKDISDWIWEDNRRFVRDRHLYDHHYFTFMWTLCHHQVSSSLLAVKENEQNEQAENTNATSESYDMLPIQLAITFVFETYIHAKDKPTMAGWVEYLCKQFTACKPVAVWFLAHMTQDDTWLTKVLVRCPNHTIRHMFARVLIDVLHKSRFRDSSNEDSFVVQQFIHKYLSIISEGGARLPIRYMSEYFVFLHDFARNGVDECYLLLDCLCIQQLITFYMLHRGRQPKQSSSNNNNCDDGNTSSDDENQSNTNLLMATSAIDDDIIPLNTIRLPTNNNLNRPGIFEKMFPLIGLLLETERARTNLDNFDFHLFIENDFAFIQQQILDNINLKATAHIIQLICYKNDVCANKIVNLLCQWIMNSNNDMNSLQALFKVLTYLIEQNPNNVNNETNDQQQVASILVLDKNWCDFAALIVARIGKLIDICPTQVFEWFNNVVTKSSIIHRWIYNNIRPWLKSYLLYNTYTKVRTLIAQLLVALVPSTIFRQTYRTGKYFLNLSKQQLASAAQATTTTATHGTITSLLTFNQQMSTVPNTSSFSSLFDHQQFAQYPSDFTSETYTILRTLLSYLLELLVEIGHDQSELHMNDNQQRLVQYLSVLIHFTRYSSEKSLLTENEYLHSLCSLISHPKLMEDHTIHNGNKLLIFIFLQQLLHEKIFLTNILNYEHEFKQQLPMCLIIVDHEDQELILYNRLFLFIYYNILKQFCQHSCVYAKELAPHKNMSWALKNVLPHVQLYPDACEQLLGICKIICHINRENLSQEDQQVINDFKKELYLLIYRFNDIRSTWTIILDLTRDMCDLQASHDERLQILSRRGLPMLTTIFFTIFNLYHEQNQTQILTIQSDLIYLMSLIGNLLDTADTQIKKQQTNPAINMRNIVGAQWKEKMELVSKLLLLLNSYNSSEIRQRAVDLLKKIIVQLPIQDLTQVAFNIKTIHEQAAAQSHPQLGPYFPRRKQPTNSSQQQGTIERLANVSIHTPFRPHFGMYFKTQLLETSKGRDLEFDRAVHAYYSPYHIFMDSLARCAYNQNALNGSILTLVTLVACEGVQSMHITLFAELCLEISNQSKTSAQTLIHDLIQISPSYYFLHLIEILLIDERIALHQADNYSFLYTYLPMILAMKKSLTTTNDSIQTFIQGLEQLLHKTCEHCLQSIYNESQTNLDWLQSYKKLSKSINYSHTQIIGDVKALELYLHCQLITDKSKIQSVIEQSVRLIEQHLQLPLQIDDEQQESEATTIVDDENNPIKKRRLDDSNLTIDITNNDPKRKTIMDALQVLQVFLTNMNTTPNDEPATIEQ</sequence>
<dbReference type="CDD" id="cd02659">
    <property type="entry name" value="peptidase_C19C"/>
    <property type="match status" value="1"/>
</dbReference>
<dbReference type="OrthoDB" id="289038at2759"/>
<feature type="region of interest" description="Disordered" evidence="1">
    <location>
        <begin position="644"/>
        <end position="690"/>
    </location>
</feature>
<feature type="compositionally biased region" description="Low complexity" evidence="1">
    <location>
        <begin position="1094"/>
        <end position="1115"/>
    </location>
</feature>
<dbReference type="InterPro" id="IPR001394">
    <property type="entry name" value="Peptidase_C19_UCH"/>
</dbReference>
<dbReference type="GO" id="GO:0016579">
    <property type="term" value="P:protein deubiquitination"/>
    <property type="evidence" value="ECO:0007669"/>
    <property type="project" value="InterPro"/>
</dbReference>
<feature type="region of interest" description="Disordered" evidence="1">
    <location>
        <begin position="1830"/>
        <end position="1851"/>
    </location>
</feature>
<feature type="compositionally biased region" description="Acidic residues" evidence="1">
    <location>
        <begin position="795"/>
        <end position="804"/>
    </location>
</feature>
<feature type="region of interest" description="Disordered" evidence="1">
    <location>
        <begin position="743"/>
        <end position="1128"/>
    </location>
</feature>
<dbReference type="Pfam" id="PF00443">
    <property type="entry name" value="UCH"/>
    <property type="match status" value="1"/>
</dbReference>
<proteinExistence type="predicted"/>
<dbReference type="InterPro" id="IPR018200">
    <property type="entry name" value="USP_CS"/>
</dbReference>
<feature type="compositionally biased region" description="Acidic residues" evidence="1">
    <location>
        <begin position="881"/>
        <end position="899"/>
    </location>
</feature>
<feature type="domain" description="USP" evidence="2">
    <location>
        <begin position="2334"/>
        <end position="2710"/>
    </location>
</feature>
<feature type="compositionally biased region" description="Pro residues" evidence="1">
    <location>
        <begin position="1835"/>
        <end position="1844"/>
    </location>
</feature>
<keyword evidence="5" id="KW-1185">Reference proteome</keyword>
<dbReference type="InterPro" id="IPR038765">
    <property type="entry name" value="Papain-like_cys_pep_sf"/>
</dbReference>
<dbReference type="Proteomes" id="UP000663852">
    <property type="component" value="Unassembled WGS sequence"/>
</dbReference>
<feature type="region of interest" description="Disordered" evidence="1">
    <location>
        <begin position="431"/>
        <end position="459"/>
    </location>
</feature>
<feature type="compositionally biased region" description="Low complexity" evidence="1">
    <location>
        <begin position="912"/>
        <end position="926"/>
    </location>
</feature>
<organism evidence="3 6">
    <name type="scientific">Adineta ricciae</name>
    <name type="common">Rotifer</name>
    <dbReference type="NCBI Taxonomy" id="249248"/>
    <lineage>
        <taxon>Eukaryota</taxon>
        <taxon>Metazoa</taxon>
        <taxon>Spiralia</taxon>
        <taxon>Gnathifera</taxon>
        <taxon>Rotifera</taxon>
        <taxon>Eurotatoria</taxon>
        <taxon>Bdelloidea</taxon>
        <taxon>Adinetida</taxon>
        <taxon>Adinetidae</taxon>
        <taxon>Adineta</taxon>
    </lineage>
</organism>
<dbReference type="PROSITE" id="PS00973">
    <property type="entry name" value="USP_2"/>
    <property type="match status" value="1"/>
</dbReference>
<dbReference type="FunFam" id="3.90.70.10:FF:000022">
    <property type="entry name" value="Ubiquitin carboxyl-terminal hydrolase 24"/>
    <property type="match status" value="1"/>
</dbReference>
<gene>
    <name evidence="3" type="ORF">EDS130_LOCUS2624</name>
    <name evidence="4" type="ORF">XAT740_LOCUS3187</name>
</gene>
<dbReference type="EMBL" id="CAJNOR010000119">
    <property type="protein sequence ID" value="CAF0805352.1"/>
    <property type="molecule type" value="Genomic_DNA"/>
</dbReference>